<evidence type="ECO:0000313" key="5">
    <source>
        <dbReference type="EMBL" id="JAS48617.1"/>
    </source>
</evidence>
<dbReference type="PRINTS" id="PR00412">
    <property type="entry name" value="EPOXHYDRLASE"/>
</dbReference>
<keyword evidence="3" id="KW-0812">Transmembrane</keyword>
<feature type="domain" description="AB hydrolase-1" evidence="4">
    <location>
        <begin position="89"/>
        <end position="336"/>
    </location>
</feature>
<dbReference type="EMBL" id="GECZ01021152">
    <property type="protein sequence ID" value="JAS48617.1"/>
    <property type="molecule type" value="Transcribed_RNA"/>
</dbReference>
<gene>
    <name evidence="5" type="ORF">g.16512</name>
</gene>
<evidence type="ECO:0000256" key="1">
    <source>
        <dbReference type="ARBA" id="ARBA00022801"/>
    </source>
</evidence>
<name>A0A1B6FEJ8_9HEMI</name>
<proteinExistence type="inferred from homology"/>
<sequence length="359" mass="42776">MDIARLLRAWVVPAIMFTILYSISVFYGVLFLLRFFYRWVRNPSERFWRVKKREVPPACLNDPSLGNHAYVQLKHVKLHYVENGDKSKPLMLFLHGFPEFWYSWRHQLKEFSKDYWVVAVDMRGYGDSEKPEGIRFYRLKYLVEDVKNLIEALGREQCTLVAHDWGGMIAWYFLMIYPKWVDTYIIMNAPHPVVYRKMMIKRFSQFRKSWYIFFFQLPYLPELYMRIKDMSKINKNLTSKKSPSPYTAEDIEAYKFTFGKPGALTPPINYYRATIAPDRELLRRRAENFKMPRGLFVFGENDSVINIEVVEKTRRVVHNLTTEVIKGASHFVQQDDPEAVNKVMREFLKSGYEEEVKSD</sequence>
<dbReference type="InterPro" id="IPR000639">
    <property type="entry name" value="Epox_hydrolase-like"/>
</dbReference>
<dbReference type="InterPro" id="IPR029058">
    <property type="entry name" value="AB_hydrolase_fold"/>
</dbReference>
<dbReference type="PANTHER" id="PTHR43329">
    <property type="entry name" value="EPOXIDE HYDROLASE"/>
    <property type="match status" value="1"/>
</dbReference>
<accession>A0A1B6FEJ8</accession>
<dbReference type="InterPro" id="IPR000073">
    <property type="entry name" value="AB_hydrolase_1"/>
</dbReference>
<dbReference type="Pfam" id="PF00561">
    <property type="entry name" value="Abhydrolase_1"/>
    <property type="match status" value="1"/>
</dbReference>
<evidence type="ECO:0000256" key="2">
    <source>
        <dbReference type="ARBA" id="ARBA00038334"/>
    </source>
</evidence>
<reference evidence="5" key="1">
    <citation type="submission" date="2015-11" db="EMBL/GenBank/DDBJ databases">
        <title>De novo transcriptome assembly of four potential Pierce s Disease insect vectors from Arizona vineyards.</title>
        <authorList>
            <person name="Tassone E.E."/>
        </authorList>
    </citation>
    <scope>NUCLEOTIDE SEQUENCE</scope>
</reference>
<evidence type="ECO:0000256" key="3">
    <source>
        <dbReference type="SAM" id="Phobius"/>
    </source>
</evidence>
<dbReference type="GO" id="GO:0004301">
    <property type="term" value="F:epoxide hydrolase activity"/>
    <property type="evidence" value="ECO:0007669"/>
    <property type="project" value="UniProtKB-ARBA"/>
</dbReference>
<evidence type="ECO:0000259" key="4">
    <source>
        <dbReference type="Pfam" id="PF00561"/>
    </source>
</evidence>
<keyword evidence="3" id="KW-1133">Transmembrane helix</keyword>
<dbReference type="SUPFAM" id="SSF53474">
    <property type="entry name" value="alpha/beta-Hydrolases"/>
    <property type="match status" value="1"/>
</dbReference>
<organism evidence="5">
    <name type="scientific">Cuerna arida</name>
    <dbReference type="NCBI Taxonomy" id="1464854"/>
    <lineage>
        <taxon>Eukaryota</taxon>
        <taxon>Metazoa</taxon>
        <taxon>Ecdysozoa</taxon>
        <taxon>Arthropoda</taxon>
        <taxon>Hexapoda</taxon>
        <taxon>Insecta</taxon>
        <taxon>Pterygota</taxon>
        <taxon>Neoptera</taxon>
        <taxon>Paraneoptera</taxon>
        <taxon>Hemiptera</taxon>
        <taxon>Auchenorrhyncha</taxon>
        <taxon>Membracoidea</taxon>
        <taxon>Cicadellidae</taxon>
        <taxon>Cicadellinae</taxon>
        <taxon>Proconiini</taxon>
        <taxon>Cuerna</taxon>
    </lineage>
</organism>
<dbReference type="AlphaFoldDB" id="A0A1B6FEJ8"/>
<dbReference type="Gene3D" id="3.40.50.1820">
    <property type="entry name" value="alpha/beta hydrolase"/>
    <property type="match status" value="1"/>
</dbReference>
<comment type="similarity">
    <text evidence="2">Belongs to the AB hydrolase superfamily. Epoxide hydrolase family.</text>
</comment>
<feature type="transmembrane region" description="Helical" evidence="3">
    <location>
        <begin position="12"/>
        <end position="37"/>
    </location>
</feature>
<keyword evidence="3" id="KW-0472">Membrane</keyword>
<keyword evidence="1" id="KW-0378">Hydrolase</keyword>
<protein>
    <recommendedName>
        <fullName evidence="4">AB hydrolase-1 domain-containing protein</fullName>
    </recommendedName>
</protein>